<protein>
    <submittedName>
        <fullName evidence="1">Uncharacterized protein</fullName>
    </submittedName>
</protein>
<gene>
    <name evidence="1" type="ORF">CARN7_2051</name>
</gene>
<organism evidence="1">
    <name type="scientific">mine drainage metagenome</name>
    <dbReference type="NCBI Taxonomy" id="410659"/>
    <lineage>
        <taxon>unclassified sequences</taxon>
        <taxon>metagenomes</taxon>
        <taxon>ecological metagenomes</taxon>
    </lineage>
</organism>
<proteinExistence type="predicted"/>
<accession>E6QVG5</accession>
<comment type="caution">
    <text evidence="1">The sequence shown here is derived from an EMBL/GenBank/DDBJ whole genome shotgun (WGS) entry which is preliminary data.</text>
</comment>
<sequence>MKVFPNDKRFVLLMRNTMEFKEEFSKPPIYSSLRNQVIEQIERNEGCRQD</sequence>
<dbReference type="EMBL" id="CABR01000128">
    <property type="protein sequence ID" value="CBI11238.1"/>
    <property type="molecule type" value="Genomic_DNA"/>
</dbReference>
<reference evidence="1" key="1">
    <citation type="submission" date="2009-10" db="EMBL/GenBank/DDBJ databases">
        <title>Diversity of trophic interactions inside an arsenic-rich microbial ecosystem.</title>
        <authorList>
            <person name="Bertin P.N."/>
            <person name="Heinrich-Salmeron A."/>
            <person name="Pelletier E."/>
            <person name="Goulhen-Chollet F."/>
            <person name="Arsene-Ploetze F."/>
            <person name="Gallien S."/>
            <person name="Calteau A."/>
            <person name="Vallenet D."/>
            <person name="Casiot C."/>
            <person name="Chane-Woon-Ming B."/>
            <person name="Giloteaux L."/>
            <person name="Barakat M."/>
            <person name="Bonnefoy V."/>
            <person name="Bruneel O."/>
            <person name="Chandler M."/>
            <person name="Cleiss J."/>
            <person name="Duran R."/>
            <person name="Elbaz-Poulichet F."/>
            <person name="Fonknechten N."/>
            <person name="Lauga B."/>
            <person name="Mornico D."/>
            <person name="Ortet P."/>
            <person name="Schaeffer C."/>
            <person name="Siguier P."/>
            <person name="Alexander Thil Smith A."/>
            <person name="Van Dorsselaer A."/>
            <person name="Weissenbach J."/>
            <person name="Medigue C."/>
            <person name="Le Paslier D."/>
        </authorList>
    </citation>
    <scope>NUCLEOTIDE SEQUENCE</scope>
</reference>
<dbReference type="AlphaFoldDB" id="E6QVG5"/>
<name>E6QVG5_9ZZZZ</name>
<evidence type="ECO:0000313" key="1">
    <source>
        <dbReference type="EMBL" id="CBI11238.1"/>
    </source>
</evidence>